<dbReference type="Proteomes" id="UP000029661">
    <property type="component" value="Chromosome"/>
</dbReference>
<reference evidence="2" key="1">
    <citation type="submission" date="2013-12" db="EMBL/GenBank/DDBJ databases">
        <title>The complete genome sequence of Methanobacterium sp. BRM9.</title>
        <authorList>
            <consortium name="Pastoral Greenhouse Gas Research Consortium"/>
            <person name="Kelly W.J."/>
            <person name="Leahy S.C."/>
            <person name="Perry R."/>
            <person name="Li D."/>
            <person name="Altermann E."/>
            <person name="Lambie S.C."/>
            <person name="Attwood G.T."/>
        </authorList>
    </citation>
    <scope>NUCLEOTIDE SEQUENCE [LARGE SCALE GENOMIC DNA]</scope>
    <source>
        <strain evidence="2">BRM9</strain>
    </source>
</reference>
<dbReference type="KEGG" id="mfc:BRM9_0541"/>
<evidence type="ECO:0000313" key="5">
    <source>
        <dbReference type="Proteomes" id="UP000062768"/>
    </source>
</evidence>
<dbReference type="PATRIC" id="fig|2162.10.peg.1647"/>
<dbReference type="InterPro" id="IPR002725">
    <property type="entry name" value="YgjP-like_metallopeptidase"/>
</dbReference>
<evidence type="ECO:0000313" key="2">
    <source>
        <dbReference type="EMBL" id="AIS31364.1"/>
    </source>
</evidence>
<evidence type="ECO:0000313" key="4">
    <source>
        <dbReference type="Proteomes" id="UP000029661"/>
    </source>
</evidence>
<proteinExistence type="predicted"/>
<evidence type="ECO:0000259" key="1">
    <source>
        <dbReference type="Pfam" id="PF01863"/>
    </source>
</evidence>
<dbReference type="RefSeq" id="WP_048084707.1">
    <property type="nucleotide sequence ID" value="NZ_CP006933.1"/>
</dbReference>
<dbReference type="OrthoDB" id="308128at2157"/>
<sequence length="185" mass="22430">MRKIKIQDIEVNYHVFHRKVKYARLEIKNGELNLILPPGVNDYQELVDKHEKWIYQKISRIRRLRSESQKRKLDFSRSREDFRDMVIALVDEISCEMGLKVNQVTLRRMKTRWGSCSNQANININTRLRYLPKNLIRYVVHHEICHLKVRNHSKEYWDLVAATYPNHPQLEEELVIYWFLVKDLD</sequence>
<dbReference type="PANTHER" id="PTHR30399:SF1">
    <property type="entry name" value="UTP PYROPHOSPHATASE"/>
    <property type="match status" value="1"/>
</dbReference>
<gene>
    <name evidence="2" type="ORF">BRM9_0541</name>
    <name evidence="3" type="ORF">MB9_1579</name>
</gene>
<dbReference type="AlphaFoldDB" id="A0A089ZUV9"/>
<protein>
    <recommendedName>
        <fullName evidence="1">YgjP-like metallopeptidase domain-containing protein</fullName>
    </recommendedName>
</protein>
<organism evidence="2 4">
    <name type="scientific">Methanobacterium formicicum</name>
    <dbReference type="NCBI Taxonomy" id="2162"/>
    <lineage>
        <taxon>Archaea</taxon>
        <taxon>Methanobacteriati</taxon>
        <taxon>Methanobacteriota</taxon>
        <taxon>Methanomada group</taxon>
        <taxon>Methanobacteria</taxon>
        <taxon>Methanobacteriales</taxon>
        <taxon>Methanobacteriaceae</taxon>
        <taxon>Methanobacterium</taxon>
    </lineage>
</organism>
<feature type="domain" description="YgjP-like metallopeptidase" evidence="1">
    <location>
        <begin position="78"/>
        <end position="174"/>
    </location>
</feature>
<dbReference type="EMBL" id="CP006933">
    <property type="protein sequence ID" value="AIS31364.1"/>
    <property type="molecule type" value="Genomic_DNA"/>
</dbReference>
<dbReference type="Gene3D" id="3.30.2010.10">
    <property type="entry name" value="Metalloproteases ('zincins'), catalytic domain"/>
    <property type="match status" value="1"/>
</dbReference>
<dbReference type="GeneID" id="26739818"/>
<dbReference type="EMBL" id="LN734822">
    <property type="protein sequence ID" value="CEL25214.1"/>
    <property type="molecule type" value="Genomic_DNA"/>
</dbReference>
<name>A0A089ZUV9_METFO</name>
<dbReference type="CDD" id="cd07344">
    <property type="entry name" value="M48_yhfN_like"/>
    <property type="match status" value="1"/>
</dbReference>
<dbReference type="STRING" id="2162.BRM9_0541"/>
<accession>A0A089ZUV9</accession>
<dbReference type="Pfam" id="PF01863">
    <property type="entry name" value="YgjP-like"/>
    <property type="match status" value="1"/>
</dbReference>
<dbReference type="InterPro" id="IPR053136">
    <property type="entry name" value="UTP_pyrophosphatase-like"/>
</dbReference>
<keyword evidence="5" id="KW-1185">Reference proteome</keyword>
<reference evidence="3" key="2">
    <citation type="submission" date="2014-09" db="EMBL/GenBank/DDBJ databases">
        <authorList>
            <person name="Bishop-Lilly K.A."/>
            <person name="Broomall S.M."/>
            <person name="Chain P.S."/>
            <person name="Chertkov O."/>
            <person name="Coyne S.R."/>
            <person name="Daligault H.E."/>
            <person name="Davenport K.W."/>
            <person name="Erkkila T."/>
            <person name="Frey K.G."/>
            <person name="Gibbons H.S."/>
            <person name="Gu W."/>
            <person name="Jaissle J."/>
            <person name="Johnson S.L."/>
            <person name="Koroleva G.I."/>
            <person name="Ladner J.T."/>
            <person name="Lo C.-C."/>
            <person name="Minogue T.D."/>
            <person name="Munk C."/>
            <person name="Palacios G.F."/>
            <person name="Redden C.L."/>
            <person name="Rosenzweig C.N."/>
            <person name="Scholz M.B."/>
            <person name="Teshima H."/>
            <person name="Xu Y."/>
        </authorList>
    </citation>
    <scope>NUCLEOTIDE SEQUENCE</scope>
    <source>
        <strain evidence="3">Mb9</strain>
    </source>
</reference>
<evidence type="ECO:0000313" key="3">
    <source>
        <dbReference type="EMBL" id="CEL25214.1"/>
    </source>
</evidence>
<dbReference type="Proteomes" id="UP000062768">
    <property type="component" value="Chromosome I"/>
</dbReference>
<dbReference type="PANTHER" id="PTHR30399">
    <property type="entry name" value="UNCHARACTERIZED PROTEIN YGJP"/>
    <property type="match status" value="1"/>
</dbReference>